<dbReference type="EMBL" id="CP009962">
    <property type="protein sequence ID" value="AIY39340.1"/>
    <property type="molecule type" value="Genomic_DNA"/>
</dbReference>
<gene>
    <name evidence="1" type="ORF">LT85_0180</name>
</gene>
<keyword evidence="2" id="KW-1185">Reference proteome</keyword>
<reference evidence="2" key="1">
    <citation type="journal article" date="2014" name="Soil Biol. Biochem.">
        <title>Structure and function of bacterial communities in ageing soils: Insights from the Mendocino ecological staircase.</title>
        <authorList>
            <person name="Uroz S."/>
            <person name="Tech J.J."/>
            <person name="Sawaya N.A."/>
            <person name="Frey-Klett P."/>
            <person name="Leveau J.H.J."/>
        </authorList>
    </citation>
    <scope>NUCLEOTIDE SEQUENCE [LARGE SCALE GENOMIC DNA]</scope>
    <source>
        <strain evidence="2">Cal35</strain>
    </source>
</reference>
<name>A0A0A1F6C6_9BURK</name>
<evidence type="ECO:0000313" key="2">
    <source>
        <dbReference type="Proteomes" id="UP000030302"/>
    </source>
</evidence>
<organism evidence="1 2">
    <name type="scientific">Collimonas arenae</name>
    <dbReference type="NCBI Taxonomy" id="279058"/>
    <lineage>
        <taxon>Bacteria</taxon>
        <taxon>Pseudomonadati</taxon>
        <taxon>Pseudomonadota</taxon>
        <taxon>Betaproteobacteria</taxon>
        <taxon>Burkholderiales</taxon>
        <taxon>Oxalobacteraceae</taxon>
        <taxon>Collimonas</taxon>
    </lineage>
</organism>
<evidence type="ECO:0000313" key="1">
    <source>
        <dbReference type="EMBL" id="AIY39340.1"/>
    </source>
</evidence>
<dbReference type="Proteomes" id="UP000030302">
    <property type="component" value="Chromosome"/>
</dbReference>
<dbReference type="AlphaFoldDB" id="A0A0A1F6C6"/>
<proteinExistence type="predicted"/>
<accession>A0A0A1F6C6</accession>
<dbReference type="HOGENOM" id="CLU_2768686_0_0_4"/>
<dbReference type="STRING" id="279058.LT85_0180"/>
<dbReference type="KEGG" id="care:LT85_0180"/>
<sequence length="69" mass="7882">MPVEIYVQFSCPRHFVLACWATDYTNIFLIGNVAGWQKKCANSCWLEMRLQPLDLRFSAMLTVPSGNAK</sequence>
<protein>
    <submittedName>
        <fullName evidence="1">Uncharacterized protein</fullName>
    </submittedName>
</protein>